<name>A0ABQ7FTG6_DUNSA</name>
<accession>A0ABQ7FTG6</accession>
<protein>
    <recommendedName>
        <fullName evidence="5">Helicase ATP-binding domain-containing protein</fullName>
    </recommendedName>
</protein>
<keyword evidence="7" id="KW-1185">Reference proteome</keyword>
<evidence type="ECO:0000256" key="2">
    <source>
        <dbReference type="ARBA" id="ARBA00022801"/>
    </source>
</evidence>
<evidence type="ECO:0000256" key="3">
    <source>
        <dbReference type="ARBA" id="ARBA00022806"/>
    </source>
</evidence>
<dbReference type="PANTHER" id="PTHR47961:SF6">
    <property type="entry name" value="DNA-DIRECTED DNA POLYMERASE"/>
    <property type="match status" value="1"/>
</dbReference>
<evidence type="ECO:0000313" key="7">
    <source>
        <dbReference type="Proteomes" id="UP000815325"/>
    </source>
</evidence>
<dbReference type="Proteomes" id="UP000815325">
    <property type="component" value="Unassembled WGS sequence"/>
</dbReference>
<evidence type="ECO:0000256" key="1">
    <source>
        <dbReference type="ARBA" id="ARBA00022741"/>
    </source>
</evidence>
<sequence>TGALVCTIEKANMIFTVMMEEKSLDNLGALVVDELHLLSDPNRGYLLELLLTKLRFSTATCANTQGVYSGAAEAHDSIVQQGVQIIGMSATLSNAQQVADWLGAKLYTSDFRPVPLTEHILVSVTGRKDKKGK</sequence>
<dbReference type="PROSITE" id="PS51192">
    <property type="entry name" value="HELICASE_ATP_BIND_1"/>
    <property type="match status" value="1"/>
</dbReference>
<comment type="caution">
    <text evidence="6">The sequence shown here is derived from an EMBL/GenBank/DDBJ whole genome shotgun (WGS) entry which is preliminary data.</text>
</comment>
<proteinExistence type="predicted"/>
<keyword evidence="2" id="KW-0378">Hydrolase</keyword>
<organism evidence="6 7">
    <name type="scientific">Dunaliella salina</name>
    <name type="common">Green alga</name>
    <name type="synonym">Protococcus salinus</name>
    <dbReference type="NCBI Taxonomy" id="3046"/>
    <lineage>
        <taxon>Eukaryota</taxon>
        <taxon>Viridiplantae</taxon>
        <taxon>Chlorophyta</taxon>
        <taxon>core chlorophytes</taxon>
        <taxon>Chlorophyceae</taxon>
        <taxon>CS clade</taxon>
        <taxon>Chlamydomonadales</taxon>
        <taxon>Dunaliellaceae</taxon>
        <taxon>Dunaliella</taxon>
    </lineage>
</organism>
<gene>
    <name evidence="6" type="ORF">DUNSADRAFT_7640</name>
</gene>
<keyword evidence="4" id="KW-0067">ATP-binding</keyword>
<keyword evidence="1" id="KW-0547">Nucleotide-binding</keyword>
<evidence type="ECO:0000256" key="4">
    <source>
        <dbReference type="ARBA" id="ARBA00022840"/>
    </source>
</evidence>
<keyword evidence="3" id="KW-0347">Helicase</keyword>
<dbReference type="InterPro" id="IPR050474">
    <property type="entry name" value="Hel308_SKI2-like"/>
</dbReference>
<dbReference type="Pfam" id="PF00270">
    <property type="entry name" value="DEAD"/>
    <property type="match status" value="1"/>
</dbReference>
<feature type="domain" description="Helicase ATP-binding" evidence="5">
    <location>
        <begin position="1"/>
        <end position="110"/>
    </location>
</feature>
<dbReference type="SUPFAM" id="SSF52540">
    <property type="entry name" value="P-loop containing nucleoside triphosphate hydrolases"/>
    <property type="match status" value="1"/>
</dbReference>
<dbReference type="InterPro" id="IPR011545">
    <property type="entry name" value="DEAD/DEAH_box_helicase_dom"/>
</dbReference>
<evidence type="ECO:0000313" key="6">
    <source>
        <dbReference type="EMBL" id="KAF5825677.1"/>
    </source>
</evidence>
<dbReference type="InterPro" id="IPR014001">
    <property type="entry name" value="Helicase_ATP-bd"/>
</dbReference>
<dbReference type="EMBL" id="MU072228">
    <property type="protein sequence ID" value="KAF5825677.1"/>
    <property type="molecule type" value="Genomic_DNA"/>
</dbReference>
<dbReference type="InterPro" id="IPR027417">
    <property type="entry name" value="P-loop_NTPase"/>
</dbReference>
<feature type="non-terminal residue" evidence="6">
    <location>
        <position position="1"/>
    </location>
</feature>
<dbReference type="PANTHER" id="PTHR47961">
    <property type="entry name" value="DNA POLYMERASE THETA, PUTATIVE (AFU_ORTHOLOGUE AFUA_1G05260)-RELATED"/>
    <property type="match status" value="1"/>
</dbReference>
<evidence type="ECO:0000259" key="5">
    <source>
        <dbReference type="PROSITE" id="PS51192"/>
    </source>
</evidence>
<dbReference type="Gene3D" id="3.40.50.300">
    <property type="entry name" value="P-loop containing nucleotide triphosphate hydrolases"/>
    <property type="match status" value="2"/>
</dbReference>
<reference evidence="6" key="1">
    <citation type="submission" date="2017-08" db="EMBL/GenBank/DDBJ databases">
        <authorList>
            <person name="Polle J.E."/>
            <person name="Barry K."/>
            <person name="Cushman J."/>
            <person name="Schmutz J."/>
            <person name="Tran D."/>
            <person name="Hathwaick L.T."/>
            <person name="Yim W.C."/>
            <person name="Jenkins J."/>
            <person name="Mckie-Krisberg Z.M."/>
            <person name="Prochnik S."/>
            <person name="Lindquist E."/>
            <person name="Dockter R.B."/>
            <person name="Adam C."/>
            <person name="Molina H."/>
            <person name="Bunkerborg J."/>
            <person name="Jin E."/>
            <person name="Buchheim M."/>
            <person name="Magnuson J."/>
        </authorList>
    </citation>
    <scope>NUCLEOTIDE SEQUENCE</scope>
    <source>
        <strain evidence="6">CCAP 19/18</strain>
    </source>
</reference>